<sequence>MSRHLIVWGHHKMAHAKKFQSPSDIFISLREAIYLVGSTAKPVPFLSSSSAFPLASVPSGATDLRFHCGSRALVTALPSL</sequence>
<comment type="caution">
    <text evidence="1">The sequence shown here is derived from an EMBL/GenBank/DDBJ whole genome shotgun (WGS) entry which is preliminary data.</text>
</comment>
<feature type="non-terminal residue" evidence="1">
    <location>
        <position position="80"/>
    </location>
</feature>
<dbReference type="Proteomes" id="UP001054837">
    <property type="component" value="Unassembled WGS sequence"/>
</dbReference>
<proteinExistence type="predicted"/>
<name>A0AAV4NTA5_9ARAC</name>
<evidence type="ECO:0000313" key="1">
    <source>
        <dbReference type="EMBL" id="GIX86975.1"/>
    </source>
</evidence>
<organism evidence="1 2">
    <name type="scientific">Caerostris darwini</name>
    <dbReference type="NCBI Taxonomy" id="1538125"/>
    <lineage>
        <taxon>Eukaryota</taxon>
        <taxon>Metazoa</taxon>
        <taxon>Ecdysozoa</taxon>
        <taxon>Arthropoda</taxon>
        <taxon>Chelicerata</taxon>
        <taxon>Arachnida</taxon>
        <taxon>Araneae</taxon>
        <taxon>Araneomorphae</taxon>
        <taxon>Entelegynae</taxon>
        <taxon>Araneoidea</taxon>
        <taxon>Araneidae</taxon>
        <taxon>Caerostris</taxon>
    </lineage>
</organism>
<keyword evidence="2" id="KW-1185">Reference proteome</keyword>
<gene>
    <name evidence="1" type="ORF">CDAR_441471</name>
</gene>
<accession>A0AAV4NTA5</accession>
<dbReference type="AlphaFoldDB" id="A0AAV4NTA5"/>
<reference evidence="1 2" key="1">
    <citation type="submission" date="2021-06" db="EMBL/GenBank/DDBJ databases">
        <title>Caerostris darwini draft genome.</title>
        <authorList>
            <person name="Kono N."/>
            <person name="Arakawa K."/>
        </authorList>
    </citation>
    <scope>NUCLEOTIDE SEQUENCE [LARGE SCALE GENOMIC DNA]</scope>
</reference>
<evidence type="ECO:0000313" key="2">
    <source>
        <dbReference type="Proteomes" id="UP001054837"/>
    </source>
</evidence>
<dbReference type="EMBL" id="BPLQ01001947">
    <property type="protein sequence ID" value="GIX86975.1"/>
    <property type="molecule type" value="Genomic_DNA"/>
</dbReference>
<protein>
    <submittedName>
        <fullName evidence="1">Uncharacterized protein</fullName>
    </submittedName>
</protein>